<evidence type="ECO:0000256" key="11">
    <source>
        <dbReference type="ARBA" id="ARBA00023004"/>
    </source>
</evidence>
<reference evidence="13" key="1">
    <citation type="submission" date="2021-01" db="EMBL/GenBank/DDBJ databases">
        <authorList>
            <person name="Corre E."/>
            <person name="Pelletier E."/>
            <person name="Niang G."/>
            <person name="Scheremetjew M."/>
            <person name="Finn R."/>
            <person name="Kale V."/>
            <person name="Holt S."/>
            <person name="Cochrane G."/>
            <person name="Meng A."/>
            <person name="Brown T."/>
            <person name="Cohen L."/>
        </authorList>
    </citation>
    <scope>NUCLEOTIDE SEQUENCE</scope>
    <source>
        <strain evidence="13">CCMP2877</strain>
    </source>
</reference>
<sequence>MPYFSYISMLHLYESLGWWRRSSETKRVHFAEEWNEYHHLLIMESLGGDQKWFDRFLAQHAAVFYYWILIGLWALSPSLAYNFSELIEAHAVDTYGEFVDANEELLKSLPAAKIARQYYTGADLYFFDEFQVSVRRGERRPEIKNLYDVFANIRDDEKEHVATMAACQDRNVIVSSPRTEIITAATIAAALASQRYFGSDAGQEAAADLAERAGLVQFLERFPIFGTGLEFLTDAIEALLRSLPFPL</sequence>
<dbReference type="PANTHER" id="PTHR31803">
    <property type="entry name" value="ALTERNATIVE OXIDASE"/>
    <property type="match status" value="1"/>
</dbReference>
<dbReference type="GO" id="GO:0009916">
    <property type="term" value="F:alternative oxidase activity"/>
    <property type="evidence" value="ECO:0007669"/>
    <property type="project" value="InterPro"/>
</dbReference>
<dbReference type="Pfam" id="PF01786">
    <property type="entry name" value="AOX"/>
    <property type="match status" value="1"/>
</dbReference>
<evidence type="ECO:0000313" key="13">
    <source>
        <dbReference type="EMBL" id="CAD9248700.1"/>
    </source>
</evidence>
<protein>
    <recommendedName>
        <fullName evidence="14">Alternative oxidase</fullName>
    </recommendedName>
</protein>
<keyword evidence="4" id="KW-0813">Transport</keyword>
<dbReference type="AlphaFoldDB" id="A0A7S1XNH1"/>
<keyword evidence="6" id="KW-0812">Transmembrane</keyword>
<proteinExistence type="inferred from homology"/>
<evidence type="ECO:0000256" key="10">
    <source>
        <dbReference type="ARBA" id="ARBA00023002"/>
    </source>
</evidence>
<keyword evidence="9" id="KW-1133">Transmembrane helix</keyword>
<comment type="cofactor">
    <cofactor evidence="1">
        <name>Fe cation</name>
        <dbReference type="ChEBI" id="CHEBI:24875"/>
    </cofactor>
</comment>
<dbReference type="GO" id="GO:0010230">
    <property type="term" value="P:alternative respiration"/>
    <property type="evidence" value="ECO:0007669"/>
    <property type="project" value="TreeGrafter"/>
</dbReference>
<gene>
    <name evidence="13" type="ORF">PPAR1163_LOCUS7060</name>
</gene>
<evidence type="ECO:0000256" key="2">
    <source>
        <dbReference type="ARBA" id="ARBA00004370"/>
    </source>
</evidence>
<keyword evidence="8" id="KW-0249">Electron transport</keyword>
<dbReference type="GO" id="GO:0046872">
    <property type="term" value="F:metal ion binding"/>
    <property type="evidence" value="ECO:0007669"/>
    <property type="project" value="UniProtKB-KW"/>
</dbReference>
<evidence type="ECO:0000256" key="5">
    <source>
        <dbReference type="ARBA" id="ARBA00022660"/>
    </source>
</evidence>
<keyword evidence="10" id="KW-0560">Oxidoreductase</keyword>
<evidence type="ECO:0000256" key="1">
    <source>
        <dbReference type="ARBA" id="ARBA00001962"/>
    </source>
</evidence>
<evidence type="ECO:0000256" key="3">
    <source>
        <dbReference type="ARBA" id="ARBA00008388"/>
    </source>
</evidence>
<keyword evidence="5" id="KW-0679">Respiratory chain</keyword>
<dbReference type="InterPro" id="IPR038659">
    <property type="entry name" value="AOX_sf"/>
</dbReference>
<dbReference type="GO" id="GO:0005739">
    <property type="term" value="C:mitochondrion"/>
    <property type="evidence" value="ECO:0007669"/>
    <property type="project" value="TreeGrafter"/>
</dbReference>
<comment type="similarity">
    <text evidence="3">Belongs to the alternative oxidase family.</text>
</comment>
<comment type="subcellular location">
    <subcellularLocation>
        <location evidence="2">Membrane</location>
    </subcellularLocation>
</comment>
<evidence type="ECO:0000256" key="7">
    <source>
        <dbReference type="ARBA" id="ARBA00022723"/>
    </source>
</evidence>
<dbReference type="PANTHER" id="PTHR31803:SF19">
    <property type="entry name" value="UBIQUINOL OXIDASE"/>
    <property type="match status" value="1"/>
</dbReference>
<accession>A0A7S1XNH1</accession>
<evidence type="ECO:0000256" key="9">
    <source>
        <dbReference type="ARBA" id="ARBA00022989"/>
    </source>
</evidence>
<dbReference type="Gene3D" id="1.20.1260.140">
    <property type="entry name" value="Alternative oxidase"/>
    <property type="match status" value="1"/>
</dbReference>
<keyword evidence="12" id="KW-0472">Membrane</keyword>
<name>A0A7S1XNH1_9STRA</name>
<evidence type="ECO:0000256" key="8">
    <source>
        <dbReference type="ARBA" id="ARBA00022982"/>
    </source>
</evidence>
<keyword evidence="7" id="KW-0479">Metal-binding</keyword>
<dbReference type="EMBL" id="HBGJ01011274">
    <property type="protein sequence ID" value="CAD9248700.1"/>
    <property type="molecule type" value="Transcribed_RNA"/>
</dbReference>
<dbReference type="InterPro" id="IPR002680">
    <property type="entry name" value="AOX"/>
</dbReference>
<dbReference type="GO" id="GO:0016020">
    <property type="term" value="C:membrane"/>
    <property type="evidence" value="ECO:0007669"/>
    <property type="project" value="UniProtKB-SubCell"/>
</dbReference>
<organism evidence="13">
    <name type="scientific">Phaeomonas parva</name>
    <dbReference type="NCBI Taxonomy" id="124430"/>
    <lineage>
        <taxon>Eukaryota</taxon>
        <taxon>Sar</taxon>
        <taxon>Stramenopiles</taxon>
        <taxon>Ochrophyta</taxon>
        <taxon>Pinguiophyceae</taxon>
        <taxon>Pinguiochrysidales</taxon>
        <taxon>Pinguiochrysidaceae</taxon>
        <taxon>Phaeomonas</taxon>
    </lineage>
</organism>
<evidence type="ECO:0000256" key="4">
    <source>
        <dbReference type="ARBA" id="ARBA00022448"/>
    </source>
</evidence>
<keyword evidence="11" id="KW-0408">Iron</keyword>
<evidence type="ECO:0000256" key="6">
    <source>
        <dbReference type="ARBA" id="ARBA00022692"/>
    </source>
</evidence>
<evidence type="ECO:0008006" key="14">
    <source>
        <dbReference type="Google" id="ProtNLM"/>
    </source>
</evidence>
<evidence type="ECO:0000256" key="12">
    <source>
        <dbReference type="ARBA" id="ARBA00023136"/>
    </source>
</evidence>